<organism evidence="3 4">
    <name type="scientific">Parnassius apollo</name>
    <name type="common">Apollo butterfly</name>
    <name type="synonym">Papilio apollo</name>
    <dbReference type="NCBI Taxonomy" id="110799"/>
    <lineage>
        <taxon>Eukaryota</taxon>
        <taxon>Metazoa</taxon>
        <taxon>Ecdysozoa</taxon>
        <taxon>Arthropoda</taxon>
        <taxon>Hexapoda</taxon>
        <taxon>Insecta</taxon>
        <taxon>Pterygota</taxon>
        <taxon>Neoptera</taxon>
        <taxon>Endopterygota</taxon>
        <taxon>Lepidoptera</taxon>
        <taxon>Glossata</taxon>
        <taxon>Ditrysia</taxon>
        <taxon>Papilionoidea</taxon>
        <taxon>Papilionidae</taxon>
        <taxon>Parnassiinae</taxon>
        <taxon>Parnassini</taxon>
        <taxon>Parnassius</taxon>
        <taxon>Parnassius</taxon>
    </lineage>
</organism>
<dbReference type="EMBL" id="CAJQZP010001359">
    <property type="protein sequence ID" value="CAG5041391.1"/>
    <property type="molecule type" value="Genomic_DNA"/>
</dbReference>
<keyword evidence="4" id="KW-1185">Reference proteome</keyword>
<accession>A0A8S3XUF7</accession>
<gene>
    <name evidence="3" type="ORF">PAPOLLO_LOCUS22137</name>
</gene>
<feature type="compositionally biased region" description="Low complexity" evidence="1">
    <location>
        <begin position="8"/>
        <end position="21"/>
    </location>
</feature>
<feature type="domain" description="PiggyBac transposable element-derived protein" evidence="2">
    <location>
        <begin position="56"/>
        <end position="142"/>
    </location>
</feature>
<evidence type="ECO:0000313" key="3">
    <source>
        <dbReference type="EMBL" id="CAG5041391.1"/>
    </source>
</evidence>
<evidence type="ECO:0000256" key="1">
    <source>
        <dbReference type="SAM" id="MobiDB-lite"/>
    </source>
</evidence>
<reference evidence="3" key="1">
    <citation type="submission" date="2021-04" db="EMBL/GenBank/DDBJ databases">
        <authorList>
            <person name="Tunstrom K."/>
        </authorList>
    </citation>
    <scope>NUCLEOTIDE SEQUENCE</scope>
</reference>
<feature type="region of interest" description="Disordered" evidence="1">
    <location>
        <begin position="1"/>
        <end position="32"/>
    </location>
</feature>
<protein>
    <submittedName>
        <fullName evidence="3">(apollo) hypothetical protein</fullName>
    </submittedName>
</protein>
<name>A0A8S3XUF7_PARAO</name>
<dbReference type="Pfam" id="PF13843">
    <property type="entry name" value="DDE_Tnp_1_7"/>
    <property type="match status" value="1"/>
</dbReference>
<dbReference type="InterPro" id="IPR029526">
    <property type="entry name" value="PGBD"/>
</dbReference>
<dbReference type="Proteomes" id="UP000691718">
    <property type="component" value="Unassembled WGS sequence"/>
</dbReference>
<evidence type="ECO:0000259" key="2">
    <source>
        <dbReference type="Pfam" id="PF13843"/>
    </source>
</evidence>
<dbReference type="PANTHER" id="PTHR47272">
    <property type="entry name" value="DDE_TNP_1_7 DOMAIN-CONTAINING PROTEIN"/>
    <property type="match status" value="1"/>
</dbReference>
<dbReference type="PANTHER" id="PTHR47272:SF1">
    <property type="entry name" value="PIGGYBAC TRANSPOSABLE ELEMENT-DERIVED PROTEIN 3-LIKE"/>
    <property type="match status" value="1"/>
</dbReference>
<comment type="caution">
    <text evidence="3">The sequence shown here is derived from an EMBL/GenBank/DDBJ whole genome shotgun (WGS) entry which is preliminary data.</text>
</comment>
<evidence type="ECO:0000313" key="4">
    <source>
        <dbReference type="Proteomes" id="UP000691718"/>
    </source>
</evidence>
<dbReference type="OrthoDB" id="123207at2759"/>
<sequence>MLFSGQETSILSPTESQSSSSSDEDVPLSNMRWKKKKFDSKPIPGVSDPKLHAVLSPAQYFERYFTLELMEQFALAINQYYMTETGRQLKPVCTSGAIKKFFGIHGLMGCFSYPRIKLFWNHRYKFDPIASAMSRERFFLLTNKQKQTCMF</sequence>
<proteinExistence type="predicted"/>
<dbReference type="AlphaFoldDB" id="A0A8S3XUF7"/>